<dbReference type="AlphaFoldDB" id="A0A0C3QEE4"/>
<proteinExistence type="predicted"/>
<accession>A0A0C3QEE4</accession>
<dbReference type="EMBL" id="KN823087">
    <property type="protein sequence ID" value="KIO23349.1"/>
    <property type="molecule type" value="Genomic_DNA"/>
</dbReference>
<feature type="chain" id="PRO_5002168774" evidence="1">
    <location>
        <begin position="22"/>
        <end position="58"/>
    </location>
</feature>
<reference evidence="2 3" key="1">
    <citation type="submission" date="2014-04" db="EMBL/GenBank/DDBJ databases">
        <authorList>
            <consortium name="DOE Joint Genome Institute"/>
            <person name="Kuo A."/>
            <person name="Girlanda M."/>
            <person name="Perotto S."/>
            <person name="Kohler A."/>
            <person name="Nagy L.G."/>
            <person name="Floudas D."/>
            <person name="Copeland A."/>
            <person name="Barry K.W."/>
            <person name="Cichocki N."/>
            <person name="Veneault-Fourrey C."/>
            <person name="LaButti K."/>
            <person name="Lindquist E.A."/>
            <person name="Lipzen A."/>
            <person name="Lundell T."/>
            <person name="Morin E."/>
            <person name="Murat C."/>
            <person name="Sun H."/>
            <person name="Tunlid A."/>
            <person name="Henrissat B."/>
            <person name="Grigoriev I.V."/>
            <person name="Hibbett D.S."/>
            <person name="Martin F."/>
            <person name="Nordberg H.P."/>
            <person name="Cantor M.N."/>
            <person name="Hua S.X."/>
        </authorList>
    </citation>
    <scope>NUCLEOTIDE SEQUENCE [LARGE SCALE GENOMIC DNA]</scope>
    <source>
        <strain evidence="2 3">MUT 4182</strain>
    </source>
</reference>
<evidence type="ECO:0000256" key="1">
    <source>
        <dbReference type="SAM" id="SignalP"/>
    </source>
</evidence>
<protein>
    <submittedName>
        <fullName evidence="2">Uncharacterized protein</fullName>
    </submittedName>
</protein>
<gene>
    <name evidence="2" type="ORF">M407DRAFT_244817</name>
</gene>
<dbReference type="Proteomes" id="UP000054248">
    <property type="component" value="Unassembled WGS sequence"/>
</dbReference>
<reference evidence="3" key="2">
    <citation type="submission" date="2015-01" db="EMBL/GenBank/DDBJ databases">
        <title>Evolutionary Origins and Diversification of the Mycorrhizal Mutualists.</title>
        <authorList>
            <consortium name="DOE Joint Genome Institute"/>
            <consortium name="Mycorrhizal Genomics Consortium"/>
            <person name="Kohler A."/>
            <person name="Kuo A."/>
            <person name="Nagy L.G."/>
            <person name="Floudas D."/>
            <person name="Copeland A."/>
            <person name="Barry K.W."/>
            <person name="Cichocki N."/>
            <person name="Veneault-Fourrey C."/>
            <person name="LaButti K."/>
            <person name="Lindquist E.A."/>
            <person name="Lipzen A."/>
            <person name="Lundell T."/>
            <person name="Morin E."/>
            <person name="Murat C."/>
            <person name="Riley R."/>
            <person name="Ohm R."/>
            <person name="Sun H."/>
            <person name="Tunlid A."/>
            <person name="Henrissat B."/>
            <person name="Grigoriev I.V."/>
            <person name="Hibbett D.S."/>
            <person name="Martin F."/>
        </authorList>
    </citation>
    <scope>NUCLEOTIDE SEQUENCE [LARGE SCALE GENOMIC DNA]</scope>
    <source>
        <strain evidence="3">MUT 4182</strain>
    </source>
</reference>
<keyword evidence="1" id="KW-0732">Signal</keyword>
<evidence type="ECO:0000313" key="2">
    <source>
        <dbReference type="EMBL" id="KIO23349.1"/>
    </source>
</evidence>
<feature type="signal peptide" evidence="1">
    <location>
        <begin position="1"/>
        <end position="21"/>
    </location>
</feature>
<organism evidence="2 3">
    <name type="scientific">Tulasnella calospora MUT 4182</name>
    <dbReference type="NCBI Taxonomy" id="1051891"/>
    <lineage>
        <taxon>Eukaryota</taxon>
        <taxon>Fungi</taxon>
        <taxon>Dikarya</taxon>
        <taxon>Basidiomycota</taxon>
        <taxon>Agaricomycotina</taxon>
        <taxon>Agaricomycetes</taxon>
        <taxon>Cantharellales</taxon>
        <taxon>Tulasnellaceae</taxon>
        <taxon>Tulasnella</taxon>
    </lineage>
</organism>
<keyword evidence="3" id="KW-1185">Reference proteome</keyword>
<sequence length="58" mass="6548">MAALPVDRALIKTWLWTLTLAVNLPEPPISSRIYSSPVQMKPLPATETANLWYVVQVR</sequence>
<dbReference type="HOGENOM" id="CLU_2980789_0_0_1"/>
<evidence type="ECO:0000313" key="3">
    <source>
        <dbReference type="Proteomes" id="UP000054248"/>
    </source>
</evidence>
<name>A0A0C3QEE4_9AGAM</name>